<feature type="domain" description="Polyphosphate kinase middle" evidence="9">
    <location>
        <begin position="145"/>
        <end position="363"/>
    </location>
</feature>
<dbReference type="RefSeq" id="WP_283831859.1">
    <property type="nucleotide sequence ID" value="NZ_JASJEU010000013.1"/>
</dbReference>
<dbReference type="EC" id="2.7.4.1" evidence="6 7"/>
<evidence type="ECO:0000256" key="5">
    <source>
        <dbReference type="ARBA" id="ARBA00022840"/>
    </source>
</evidence>
<dbReference type="GO" id="GO:0008976">
    <property type="term" value="F:polyphosphate kinase activity"/>
    <property type="evidence" value="ECO:0007669"/>
    <property type="project" value="UniProtKB-EC"/>
</dbReference>
<evidence type="ECO:0000313" key="14">
    <source>
        <dbReference type="Proteomes" id="UP001232750"/>
    </source>
</evidence>
<feature type="domain" description="Polyphosphate kinase C-terminal" evidence="12">
    <location>
        <begin position="395"/>
        <end position="554"/>
    </location>
</feature>
<dbReference type="Gene3D" id="3.30.1840.10">
    <property type="entry name" value="Polyphosphate kinase middle domain"/>
    <property type="match status" value="1"/>
</dbReference>
<protein>
    <recommendedName>
        <fullName evidence="6 7">Polyphosphate kinase</fullName>
        <ecNumber evidence="6 7">2.7.4.1</ecNumber>
    </recommendedName>
    <alternativeName>
        <fullName evidence="6">ATP-polyphosphate phosphotransferase</fullName>
    </alternativeName>
    <alternativeName>
        <fullName evidence="6">Polyphosphoric acid kinase</fullName>
    </alternativeName>
</protein>
<evidence type="ECO:0000256" key="8">
    <source>
        <dbReference type="SAM" id="MobiDB-lite"/>
    </source>
</evidence>
<feature type="domain" description="Polyphosphate kinase C-terminal" evidence="11">
    <location>
        <begin position="567"/>
        <end position="726"/>
    </location>
</feature>
<evidence type="ECO:0000259" key="11">
    <source>
        <dbReference type="Pfam" id="PF13090"/>
    </source>
</evidence>
<feature type="binding site" evidence="6">
    <location>
        <position position="468"/>
    </location>
    <ligand>
        <name>Mg(2+)</name>
        <dbReference type="ChEBI" id="CHEBI:18420"/>
    </ligand>
</feature>
<evidence type="ECO:0000259" key="9">
    <source>
        <dbReference type="Pfam" id="PF02503"/>
    </source>
</evidence>
<keyword evidence="3 6" id="KW-0547">Nucleotide-binding</keyword>
<dbReference type="Pfam" id="PF13090">
    <property type="entry name" value="PP_kinase_C"/>
    <property type="match status" value="1"/>
</dbReference>
<dbReference type="Gene3D" id="1.20.58.310">
    <property type="entry name" value="Polyphosphate kinase N-terminal domain"/>
    <property type="match status" value="1"/>
</dbReference>
<comment type="function">
    <text evidence="6 7">Catalyzes the reversible transfer of the terminal phosphate of ATP to form a long-chain polyphosphate (polyP).</text>
</comment>
<dbReference type="InterPro" id="IPR003414">
    <property type="entry name" value="PP_kinase"/>
</dbReference>
<dbReference type="HAMAP" id="MF_00347">
    <property type="entry name" value="Polyphosphate_kinase"/>
    <property type="match status" value="1"/>
</dbReference>
<evidence type="ECO:0000256" key="3">
    <source>
        <dbReference type="ARBA" id="ARBA00022741"/>
    </source>
</evidence>
<keyword evidence="6" id="KW-0479">Metal-binding</keyword>
<keyword evidence="2 6" id="KW-0808">Transferase</keyword>
<evidence type="ECO:0000313" key="13">
    <source>
        <dbReference type="EMBL" id="MDJ1650510.1"/>
    </source>
</evidence>
<accession>A0ABT7DQS8</accession>
<dbReference type="InterPro" id="IPR025198">
    <property type="entry name" value="PPK_N_dom"/>
</dbReference>
<organism evidence="13 14">
    <name type="scientific">Gordonibacter faecis</name>
    <dbReference type="NCBI Taxonomy" id="3047475"/>
    <lineage>
        <taxon>Bacteria</taxon>
        <taxon>Bacillati</taxon>
        <taxon>Actinomycetota</taxon>
        <taxon>Coriobacteriia</taxon>
        <taxon>Eggerthellales</taxon>
        <taxon>Eggerthellaceae</taxon>
        <taxon>Gordonibacter</taxon>
    </lineage>
</organism>
<feature type="region of interest" description="Disordered" evidence="8">
    <location>
        <begin position="194"/>
        <end position="219"/>
    </location>
</feature>
<reference evidence="13 14" key="1">
    <citation type="submission" date="2023-05" db="EMBL/GenBank/DDBJ databases">
        <title>Gordonibacter KGMB12511T sp. nov., isolated from faeces of healthy Korean.</title>
        <authorList>
            <person name="Kim H.S."/>
            <person name="Kim J.-S."/>
            <person name="Suh M.K."/>
            <person name="Eom M.K."/>
            <person name="Do H.E."/>
            <person name="Lee J.-S."/>
        </authorList>
    </citation>
    <scope>NUCLEOTIDE SEQUENCE [LARGE SCALE GENOMIC DNA]</scope>
    <source>
        <strain evidence="13 14">KGMB12511</strain>
    </source>
</reference>
<feature type="binding site" evidence="6">
    <location>
        <position position="69"/>
    </location>
    <ligand>
        <name>ATP</name>
        <dbReference type="ChEBI" id="CHEBI:30616"/>
    </ligand>
</feature>
<proteinExistence type="inferred from homology"/>
<comment type="caution">
    <text evidence="13">The sequence shown here is derived from an EMBL/GenBank/DDBJ whole genome shotgun (WGS) entry which is preliminary data.</text>
</comment>
<keyword evidence="6" id="KW-0460">Magnesium</keyword>
<evidence type="ECO:0000259" key="10">
    <source>
        <dbReference type="Pfam" id="PF13089"/>
    </source>
</evidence>
<feature type="binding site" evidence="6">
    <location>
        <position position="627"/>
    </location>
    <ligand>
        <name>ATP</name>
        <dbReference type="ChEBI" id="CHEBI:30616"/>
    </ligand>
</feature>
<feature type="binding site" evidence="6">
    <location>
        <position position="438"/>
    </location>
    <ligand>
        <name>Mg(2+)</name>
        <dbReference type="ChEBI" id="CHEBI:18420"/>
    </ligand>
</feature>
<dbReference type="InterPro" id="IPR036830">
    <property type="entry name" value="PP_kinase_middle_dom_sf"/>
</dbReference>
<dbReference type="InterPro" id="IPR024953">
    <property type="entry name" value="PP_kinase_middle"/>
</dbReference>
<dbReference type="Pfam" id="PF02503">
    <property type="entry name" value="PP_kinase"/>
    <property type="match status" value="1"/>
</dbReference>
<dbReference type="EMBL" id="JASJEU010000013">
    <property type="protein sequence ID" value="MDJ1650510.1"/>
    <property type="molecule type" value="Genomic_DNA"/>
</dbReference>
<evidence type="ECO:0000259" key="12">
    <source>
        <dbReference type="Pfam" id="PF17941"/>
    </source>
</evidence>
<keyword evidence="5 6" id="KW-0067">ATP-binding</keyword>
<keyword evidence="1 6" id="KW-0597">Phosphoprotein</keyword>
<dbReference type="CDD" id="cd09169">
    <property type="entry name" value="PLDc_PPK1_C2_unchar"/>
    <property type="match status" value="1"/>
</dbReference>
<keyword evidence="4 6" id="KW-0418">Kinase</keyword>
<comment type="PTM">
    <text evidence="6 7">An intermediate of this reaction is the autophosphorylated ppk in which a phosphate is covalently linked to a histidine residue through a N-P bond.</text>
</comment>
<dbReference type="Pfam" id="PF13089">
    <property type="entry name" value="PP_kinase_N"/>
    <property type="match status" value="1"/>
</dbReference>
<sequence>MNAQTEPMATETTQAAPTPAAQAPTKAAPYLQNRELSWLTFNERVLDQGADETVPLLERLNFISIFWSNLQEFFMVRVGSLTDLSLVKKHIVDSKSGMTPSEQLDAIYARCRELYPIQERTYEEVRRLLGERGVRHLRPDELDDEQRAFLSTYVHDNVMPFLSPQIINSRHPFPHLENGALYVVVRLNEDLGPKKKDAKPAKADKDAKAEKADKPDKAAVKEAKKAKNLGAEGVTLGLVPMPRQCDRVIELPGTGFPFILLEHAIEMVAAEIFSMYAVKHTNVVCVTRNADLDATEGSDEADEDYREHMKRILKKRSRLAPVRLESERPLSATLEKLLLARLSLKPHQMYATAVPLDLSFTFGLASRLPEKDRAALTNPPFSPQWPACLDRNRSVIEQVTERETLLSYPYESMDPFVQLLREAANDPSVISIKITLYRLASQSHLAEALIAAAENGKEVTALFELRARFDESNNIEWSQRFEQAGCKVIYGFRDFKVHSKICCITRQTEHGLQHITQLGTGNYNEKTAKLYTDLSFITTDATFGRDAVEFFRNMGLENTSDNYDIMWVAPLQIKPMILAGIDTQIAHARAGEPCGLFFKTNSVTDKDVIEKIVEASQAGVPVTLFVRGISCIVPGLPGWTENVRVVSIVGRLLEHSRIYGFGPRDSMKLYLSSADLMTRNMDKRIEIAWPVLNDDLREQILGYLDVSLSDTAKLRELLPDKSYTPLGMFAEKDDAGDTILFDSQEFFIRRAQERRLVAAEEEAARSANRRREEQLLATNEMDASERAAQEIRAQAAVAVAAAKASETAAQMAVATAEAAVPSAVAVPTTTAAAPQGASVEGTQPAPTSTPSRPSAPMRPQPTTTLARATVATRPQPHKPSLLVRVLSKFVR</sequence>
<comment type="cofactor">
    <cofactor evidence="6">
        <name>Mg(2+)</name>
        <dbReference type="ChEBI" id="CHEBI:18420"/>
    </cofactor>
</comment>
<dbReference type="Pfam" id="PF17941">
    <property type="entry name" value="PP_kinase_C_1"/>
    <property type="match status" value="1"/>
</dbReference>
<evidence type="ECO:0000256" key="7">
    <source>
        <dbReference type="RuleBase" id="RU003800"/>
    </source>
</evidence>
<feature type="domain" description="Polyphosphate kinase N-terminal" evidence="10">
    <location>
        <begin position="32"/>
        <end position="135"/>
    </location>
</feature>
<dbReference type="SUPFAM" id="SSF56024">
    <property type="entry name" value="Phospholipase D/nuclease"/>
    <property type="match status" value="2"/>
</dbReference>
<feature type="binding site" evidence="6">
    <location>
        <position position="655"/>
    </location>
    <ligand>
        <name>ATP</name>
        <dbReference type="ChEBI" id="CHEBI:30616"/>
    </ligand>
</feature>
<evidence type="ECO:0000256" key="4">
    <source>
        <dbReference type="ARBA" id="ARBA00022777"/>
    </source>
</evidence>
<evidence type="ECO:0000256" key="6">
    <source>
        <dbReference type="HAMAP-Rule" id="MF_00347"/>
    </source>
</evidence>
<feature type="region of interest" description="Disordered" evidence="8">
    <location>
        <begin position="1"/>
        <end position="26"/>
    </location>
</feature>
<name>A0ABT7DQS8_9ACTN</name>
<comment type="catalytic activity">
    <reaction evidence="6 7">
        <text>[phosphate](n) + ATP = [phosphate](n+1) + ADP</text>
        <dbReference type="Rhea" id="RHEA:19573"/>
        <dbReference type="Rhea" id="RHEA-COMP:9859"/>
        <dbReference type="Rhea" id="RHEA-COMP:14280"/>
        <dbReference type="ChEBI" id="CHEBI:16838"/>
        <dbReference type="ChEBI" id="CHEBI:30616"/>
        <dbReference type="ChEBI" id="CHEBI:456216"/>
        <dbReference type="EC" id="2.7.4.1"/>
    </reaction>
</comment>
<dbReference type="InterPro" id="IPR025200">
    <property type="entry name" value="PPK_C_dom2"/>
</dbReference>
<comment type="similarity">
    <text evidence="6 7">Belongs to the polyphosphate kinase 1 (PPK1) family.</text>
</comment>
<keyword evidence="14" id="KW-1185">Reference proteome</keyword>
<evidence type="ECO:0000256" key="2">
    <source>
        <dbReference type="ARBA" id="ARBA00022679"/>
    </source>
</evidence>
<dbReference type="SUPFAM" id="SSF140356">
    <property type="entry name" value="PPK N-terminal domain-like"/>
    <property type="match status" value="1"/>
</dbReference>
<dbReference type="SUPFAM" id="SSF143724">
    <property type="entry name" value="PHP14-like"/>
    <property type="match status" value="2"/>
</dbReference>
<dbReference type="Proteomes" id="UP001232750">
    <property type="component" value="Unassembled WGS sequence"/>
</dbReference>
<feature type="region of interest" description="Disordered" evidence="8">
    <location>
        <begin position="831"/>
        <end position="878"/>
    </location>
</feature>
<feature type="compositionally biased region" description="Low complexity" evidence="8">
    <location>
        <begin position="844"/>
        <end position="873"/>
    </location>
</feature>
<dbReference type="PANTHER" id="PTHR30218">
    <property type="entry name" value="POLYPHOSPHATE KINASE"/>
    <property type="match status" value="1"/>
</dbReference>
<dbReference type="InterPro" id="IPR036832">
    <property type="entry name" value="PPK_N_dom_sf"/>
</dbReference>
<dbReference type="Gene3D" id="3.30.870.10">
    <property type="entry name" value="Endonuclease Chain A"/>
    <property type="match status" value="2"/>
</dbReference>
<dbReference type="NCBIfam" id="TIGR03705">
    <property type="entry name" value="poly_P_kin"/>
    <property type="match status" value="1"/>
</dbReference>
<feature type="active site" description="Phosphohistidine intermediate" evidence="6">
    <location>
        <position position="498"/>
    </location>
</feature>
<dbReference type="InterPro" id="IPR041108">
    <property type="entry name" value="PP_kinase_C_1"/>
</dbReference>
<dbReference type="PANTHER" id="PTHR30218:SF0">
    <property type="entry name" value="POLYPHOSPHATE KINASE"/>
    <property type="match status" value="1"/>
</dbReference>
<evidence type="ECO:0000256" key="1">
    <source>
        <dbReference type="ARBA" id="ARBA00022553"/>
    </source>
</evidence>
<gene>
    <name evidence="13" type="primary">ppk1</name>
    <name evidence="6" type="synonym">ppk</name>
    <name evidence="13" type="ORF">QNJ86_06835</name>
</gene>
<feature type="binding site" evidence="6">
    <location>
        <position position="531"/>
    </location>
    <ligand>
        <name>ATP</name>
        <dbReference type="ChEBI" id="CHEBI:30616"/>
    </ligand>
</feature>